<evidence type="ECO:0000313" key="4">
    <source>
        <dbReference type="EMBL" id="KAJ0389569.1"/>
    </source>
</evidence>
<feature type="domain" description="Apple" evidence="3">
    <location>
        <begin position="19"/>
        <end position="87"/>
    </location>
</feature>
<proteinExistence type="predicted"/>
<evidence type="ECO:0000259" key="3">
    <source>
        <dbReference type="SMART" id="SM00223"/>
    </source>
</evidence>
<keyword evidence="5" id="KW-1185">Reference proteome</keyword>
<evidence type="ECO:0000256" key="1">
    <source>
        <dbReference type="ARBA" id="ARBA00022737"/>
    </source>
</evidence>
<dbReference type="PANTHER" id="PTHR33946:SF4">
    <property type="entry name" value="COAGULATION FACTOR XI"/>
    <property type="match status" value="1"/>
</dbReference>
<reference evidence="4" key="1">
    <citation type="submission" date="2021-12" db="EMBL/GenBank/DDBJ databases">
        <title>Prjna785345.</title>
        <authorList>
            <person name="Rujirawat T."/>
            <person name="Krajaejun T."/>
        </authorList>
    </citation>
    <scope>NUCLEOTIDE SEQUENCE</scope>
    <source>
        <strain evidence="4">Pi057C3</strain>
    </source>
</reference>
<accession>A0AAD5L4V8</accession>
<dbReference type="SMART" id="SM00223">
    <property type="entry name" value="APPLE"/>
    <property type="match status" value="3"/>
</dbReference>
<protein>
    <recommendedName>
        <fullName evidence="3">Apple domain-containing protein</fullName>
    </recommendedName>
</protein>
<dbReference type="AlphaFoldDB" id="A0AAD5L4V8"/>
<dbReference type="Pfam" id="PF14295">
    <property type="entry name" value="PAN_4"/>
    <property type="match status" value="3"/>
</dbReference>
<sequence length="239" mass="26023">MEAMEAMEAMQRGPVRPYCQIEEGYDFIGRDIKSVKGSVGDCCYACSQTQGCKAWSWTDYNGGTCWLKSGRDAVVQNPAVKSALYFEGYAPACITNSDVDFVGNDIANAPSRDVYGCCEPCQKMPGCRAYSWSNHNGGTCWFKSKRGQAVPKTGVISAEAYPLYGGDAACQEQPGMDILGQDIGNMKSKDPSACCKACRERADCKAYTWSTYQEGTCWFKGGSDGMVRNPHALSAVVRQ</sequence>
<keyword evidence="2" id="KW-1015">Disulfide bond</keyword>
<dbReference type="GO" id="GO:0006508">
    <property type="term" value="P:proteolysis"/>
    <property type="evidence" value="ECO:0007669"/>
    <property type="project" value="InterPro"/>
</dbReference>
<evidence type="ECO:0000313" key="5">
    <source>
        <dbReference type="Proteomes" id="UP001209570"/>
    </source>
</evidence>
<organism evidence="4 5">
    <name type="scientific">Pythium insidiosum</name>
    <name type="common">Pythiosis disease agent</name>
    <dbReference type="NCBI Taxonomy" id="114742"/>
    <lineage>
        <taxon>Eukaryota</taxon>
        <taxon>Sar</taxon>
        <taxon>Stramenopiles</taxon>
        <taxon>Oomycota</taxon>
        <taxon>Peronosporomycetes</taxon>
        <taxon>Pythiales</taxon>
        <taxon>Pythiaceae</taxon>
        <taxon>Pythium</taxon>
    </lineage>
</organism>
<dbReference type="CDD" id="cd01100">
    <property type="entry name" value="APPLE_Factor_XI_like"/>
    <property type="match status" value="1"/>
</dbReference>
<dbReference type="InterPro" id="IPR000177">
    <property type="entry name" value="Apple"/>
</dbReference>
<dbReference type="InterPro" id="IPR003609">
    <property type="entry name" value="Pan_app"/>
</dbReference>
<gene>
    <name evidence="4" type="ORF">P43SY_011675</name>
</gene>
<dbReference type="Proteomes" id="UP001209570">
    <property type="component" value="Unassembled WGS sequence"/>
</dbReference>
<name>A0AAD5L4V8_PYTIN</name>
<feature type="domain" description="Apple" evidence="3">
    <location>
        <begin position="170"/>
        <end position="239"/>
    </location>
</feature>
<dbReference type="EMBL" id="JAKCXM010003541">
    <property type="protein sequence ID" value="KAJ0389569.1"/>
    <property type="molecule type" value="Genomic_DNA"/>
</dbReference>
<feature type="domain" description="Apple" evidence="3">
    <location>
        <begin position="93"/>
        <end position="166"/>
    </location>
</feature>
<evidence type="ECO:0000256" key="2">
    <source>
        <dbReference type="ARBA" id="ARBA00023157"/>
    </source>
</evidence>
<comment type="caution">
    <text evidence="4">The sequence shown here is derived from an EMBL/GenBank/DDBJ whole genome shotgun (WGS) entry which is preliminary data.</text>
</comment>
<dbReference type="PANTHER" id="PTHR33946">
    <property type="match status" value="1"/>
</dbReference>
<keyword evidence="1" id="KW-0677">Repeat</keyword>
<dbReference type="Gene3D" id="3.50.4.10">
    <property type="entry name" value="Hepatocyte Growth Factor"/>
    <property type="match status" value="3"/>
</dbReference>
<dbReference type="GO" id="GO:0005576">
    <property type="term" value="C:extracellular region"/>
    <property type="evidence" value="ECO:0007669"/>
    <property type="project" value="InterPro"/>
</dbReference>